<feature type="non-terminal residue" evidence="1">
    <location>
        <position position="60"/>
    </location>
</feature>
<protein>
    <submittedName>
        <fullName evidence="1">Uncharacterized protein</fullName>
    </submittedName>
</protein>
<proteinExistence type="predicted"/>
<name>A0AAD4RYN4_9MAGN</name>
<sequence>LERLMWSSGWYCSNSWLQYANCFITPGSAVVYGFIGVGLDTDTNGFIQKHEILISLILKL</sequence>
<gene>
    <name evidence="1" type="ORF">MKW98_009373</name>
</gene>
<dbReference type="AlphaFoldDB" id="A0AAD4RYN4"/>
<reference evidence="1" key="1">
    <citation type="submission" date="2022-04" db="EMBL/GenBank/DDBJ databases">
        <title>A functionally conserved STORR gene fusion in Papaver species that diverged 16.8 million years ago.</title>
        <authorList>
            <person name="Catania T."/>
        </authorList>
    </citation>
    <scope>NUCLEOTIDE SEQUENCE</scope>
    <source>
        <strain evidence="1">S-188037</strain>
    </source>
</reference>
<organism evidence="1 2">
    <name type="scientific">Papaver atlanticum</name>
    <dbReference type="NCBI Taxonomy" id="357466"/>
    <lineage>
        <taxon>Eukaryota</taxon>
        <taxon>Viridiplantae</taxon>
        <taxon>Streptophyta</taxon>
        <taxon>Embryophyta</taxon>
        <taxon>Tracheophyta</taxon>
        <taxon>Spermatophyta</taxon>
        <taxon>Magnoliopsida</taxon>
        <taxon>Ranunculales</taxon>
        <taxon>Papaveraceae</taxon>
        <taxon>Papaveroideae</taxon>
        <taxon>Papaver</taxon>
    </lineage>
</organism>
<evidence type="ECO:0000313" key="1">
    <source>
        <dbReference type="EMBL" id="KAI3845307.1"/>
    </source>
</evidence>
<dbReference type="PROSITE" id="PS00018">
    <property type="entry name" value="EF_HAND_1"/>
    <property type="match status" value="1"/>
</dbReference>
<comment type="caution">
    <text evidence="1">The sequence shown here is derived from an EMBL/GenBank/DDBJ whole genome shotgun (WGS) entry which is preliminary data.</text>
</comment>
<dbReference type="Proteomes" id="UP001202328">
    <property type="component" value="Unassembled WGS sequence"/>
</dbReference>
<keyword evidence="2" id="KW-1185">Reference proteome</keyword>
<dbReference type="EMBL" id="JAJJMB010016680">
    <property type="protein sequence ID" value="KAI3845307.1"/>
    <property type="molecule type" value="Genomic_DNA"/>
</dbReference>
<evidence type="ECO:0000313" key="2">
    <source>
        <dbReference type="Proteomes" id="UP001202328"/>
    </source>
</evidence>
<dbReference type="InterPro" id="IPR018247">
    <property type="entry name" value="EF_Hand_1_Ca_BS"/>
</dbReference>
<feature type="non-terminal residue" evidence="1">
    <location>
        <position position="1"/>
    </location>
</feature>
<accession>A0AAD4RYN4</accession>